<sequence length="1102" mass="114426">MTRGTVVTVSVLVACGLVAVLVLVPTLLRGDPERGAAPTASTASTGPTAPAAAVTGDVPVCGIPDLAQVVDDGVDHAASGGVRTVADDVLPGTGELISARVSDGTAYVVSRADATYTVARYALDDGRAEGETVVELDWDGRSETFGTSSFEVGEDGSVYLLDTLMGRRDLVKVAPDGTETWRTTLPEGPQTTGAVLDLEGTVVWEDSGRGEVVGVVDAQTVLHRVGADGALLEPLTIDGAVLGQLDGGAAVLTAARPAAGGDRTDLSLTVVESDGAVRARLGSWAPVDPDLGVPSLPWTGATGAGAAPGGGLLLAEPGTGLRRYGTDGVLLGTWPDVSMDVEQPFTLADRTPVLQDGGTYYVLTDGADGGLSLTAISRERMAAGLQAPVTLTADSENLVAVMGLGAGLLVDRPYGVFAAGEEPQVAAVFDEAWGAHADRYRLRYQVRGDPRVPDPVVGEERLADLPSAGGEVELDLPPSRPGVYEVDAALVDDDGTAVSGACLRYTVTPEGSALDPASLADGADWGGAQPLRGVQLAAQLGVGSHRVQLDFGALVPDPTAEPGPAGVVWASLPGATVGAEDGETEGTTDPFADLAAAAREADRTGVRLVVQVGQGGDAERAAAEAGTWEGWVRQVVAGLQEHAPGIEHWSPWNEPNGTGYEDAARYESEVGAPFARGVRAVDPDAVVVGGNTLGLALDWWSDLVAAGGCASMDVAGIHPYTGHNRSWEEEGFSADGAELDQLREILRPCDDRPVWDTETGWWSDGVVNFWATGWDVARKLWWYALEDVEEWTYFFSEGGFGESGNSWSLLQYDAYVKPAGAAMAATAPVVAGLDDVAAVSTGTPGVHAMRGRADDGTTVLALWSEELSTSVVVTPRGGREVEVARRDVYGAEKDLTLAARGTEVPVTGSPVQLRVPAGAELQVRATEPFGDDVLEGRPVSVSSTHPDAGEAGTITSGTFDVREPWRSGRLPDGSVDPAPTVEIGTDGPVTVDRIAVATAGIRCCTAGLRDYTVAVRAVDGGWRTVATRSDQLWDRVALFEIDPVEITAVRVSVPWTEIRGTRVLDVNYSGVLGGPPTPFMPLATESDWLVAVSAVRAWGPAG</sequence>
<gene>
    <name evidence="1" type="ORF">M1843_13915</name>
</gene>
<dbReference type="Proteomes" id="UP001651050">
    <property type="component" value="Unassembled WGS sequence"/>
</dbReference>
<name>A0ABT0J5R4_9MICO</name>
<proteinExistence type="predicted"/>
<organism evidence="1 2">
    <name type="scientific">Isoptericola peretonis</name>
    <dbReference type="NCBI Taxonomy" id="2918523"/>
    <lineage>
        <taxon>Bacteria</taxon>
        <taxon>Bacillati</taxon>
        <taxon>Actinomycetota</taxon>
        <taxon>Actinomycetes</taxon>
        <taxon>Micrococcales</taxon>
        <taxon>Promicromonosporaceae</taxon>
        <taxon>Isoptericola</taxon>
    </lineage>
</organism>
<dbReference type="PROSITE" id="PS51257">
    <property type="entry name" value="PROKAR_LIPOPROTEIN"/>
    <property type="match status" value="1"/>
</dbReference>
<dbReference type="SUPFAM" id="SSF51445">
    <property type="entry name" value="(Trans)glycosidases"/>
    <property type="match status" value="1"/>
</dbReference>
<keyword evidence="2" id="KW-1185">Reference proteome</keyword>
<protein>
    <recommendedName>
        <fullName evidence="3">F5/8 type C domain-containing protein</fullName>
    </recommendedName>
</protein>
<evidence type="ECO:0000313" key="1">
    <source>
        <dbReference type="EMBL" id="MCK9794843.1"/>
    </source>
</evidence>
<reference evidence="1 2" key="1">
    <citation type="submission" date="2022-02" db="EMBL/GenBank/DDBJ databases">
        <title>The car tank lid bacteriome: a reservoir of bacteria with potential in bioremediation of fuel.</title>
        <authorList>
            <person name="Vidal-Verdu A."/>
            <person name="Gomez-Martinez D."/>
            <person name="Latorre-Perez A."/>
            <person name="Pereto J."/>
            <person name="Porcar M."/>
        </authorList>
    </citation>
    <scope>NUCLEOTIDE SEQUENCE [LARGE SCALE GENOMIC DNA]</scope>
    <source>
        <strain evidence="1 2">4D.3</strain>
    </source>
</reference>
<dbReference type="RefSeq" id="WP_416344704.1">
    <property type="nucleotide sequence ID" value="NZ_JALQCY010000004.1"/>
</dbReference>
<evidence type="ECO:0008006" key="3">
    <source>
        <dbReference type="Google" id="ProtNLM"/>
    </source>
</evidence>
<evidence type="ECO:0000313" key="2">
    <source>
        <dbReference type="Proteomes" id="UP001651050"/>
    </source>
</evidence>
<dbReference type="InterPro" id="IPR017853">
    <property type="entry name" value="GH"/>
</dbReference>
<dbReference type="EMBL" id="JALQCY010000004">
    <property type="protein sequence ID" value="MCK9794843.1"/>
    <property type="molecule type" value="Genomic_DNA"/>
</dbReference>
<accession>A0ABT0J5R4</accession>
<dbReference type="Gene3D" id="3.20.20.80">
    <property type="entry name" value="Glycosidases"/>
    <property type="match status" value="1"/>
</dbReference>
<comment type="caution">
    <text evidence="1">The sequence shown here is derived from an EMBL/GenBank/DDBJ whole genome shotgun (WGS) entry which is preliminary data.</text>
</comment>